<feature type="chain" id="PRO_5040962957" description="DUF1795 domain-containing protein" evidence="1">
    <location>
        <begin position="32"/>
        <end position="179"/>
    </location>
</feature>
<evidence type="ECO:0000313" key="2">
    <source>
        <dbReference type="EMBL" id="MCC9626949.1"/>
    </source>
</evidence>
<gene>
    <name evidence="2" type="ORF">LOC68_00885</name>
</gene>
<dbReference type="RefSeq" id="WP_230214465.1">
    <property type="nucleotide sequence ID" value="NZ_JAJKFT010000002.1"/>
</dbReference>
<evidence type="ECO:0008006" key="4">
    <source>
        <dbReference type="Google" id="ProtNLM"/>
    </source>
</evidence>
<dbReference type="EMBL" id="JAJKFT010000002">
    <property type="protein sequence ID" value="MCC9626949.1"/>
    <property type="molecule type" value="Genomic_DNA"/>
</dbReference>
<dbReference type="AlphaFoldDB" id="A0A9X1MH93"/>
<keyword evidence="1" id="KW-0732">Signal</keyword>
<evidence type="ECO:0000313" key="3">
    <source>
        <dbReference type="Proteomes" id="UP001139103"/>
    </source>
</evidence>
<protein>
    <recommendedName>
        <fullName evidence="4">DUF1795 domain-containing protein</fullName>
    </recommendedName>
</protein>
<keyword evidence="3" id="KW-1185">Reference proteome</keyword>
<accession>A0A9X1MH93</accession>
<organism evidence="2 3">
    <name type="scientific">Blastopirellula sediminis</name>
    <dbReference type="NCBI Taxonomy" id="2894196"/>
    <lineage>
        <taxon>Bacteria</taxon>
        <taxon>Pseudomonadati</taxon>
        <taxon>Planctomycetota</taxon>
        <taxon>Planctomycetia</taxon>
        <taxon>Pirellulales</taxon>
        <taxon>Pirellulaceae</taxon>
        <taxon>Blastopirellula</taxon>
    </lineage>
</organism>
<reference evidence="2" key="1">
    <citation type="submission" date="2021-11" db="EMBL/GenBank/DDBJ databases">
        <title>Genome sequence.</title>
        <authorList>
            <person name="Sun Q."/>
        </authorList>
    </citation>
    <scope>NUCLEOTIDE SEQUENCE</scope>
    <source>
        <strain evidence="2">JC732</strain>
    </source>
</reference>
<name>A0A9X1MH93_9BACT</name>
<evidence type="ECO:0000256" key="1">
    <source>
        <dbReference type="SAM" id="SignalP"/>
    </source>
</evidence>
<proteinExistence type="predicted"/>
<dbReference type="Gene3D" id="3.40.1000.10">
    <property type="entry name" value="Mog1/PsbP, alpha/beta/alpha sandwich"/>
    <property type="match status" value="1"/>
</dbReference>
<dbReference type="Proteomes" id="UP001139103">
    <property type="component" value="Unassembled WGS sequence"/>
</dbReference>
<comment type="caution">
    <text evidence="2">The sequence shown here is derived from an EMBL/GenBank/DDBJ whole genome shotgun (WGS) entry which is preliminary data.</text>
</comment>
<sequence>MFQNRTAKGLFVFSQLLVVTFFATQAASTIAAEHYVCSEHRFTLTIPDGWVQADTSKMEADFAVYVPDDEFQENVTILATEISVEAKEAFYDPNFPLFVQKNLKELLPNATMDRPKRTTIDGKSAWKLSAWWEAEGECHRINHWLVVHKHRLYAITWASKSTRTSPTQVTEMIKSIRLL</sequence>
<feature type="signal peptide" evidence="1">
    <location>
        <begin position="1"/>
        <end position="31"/>
    </location>
</feature>